<dbReference type="OrthoDB" id="6261058at2759"/>
<feature type="region of interest" description="Disordered" evidence="1">
    <location>
        <begin position="1"/>
        <end position="47"/>
    </location>
</feature>
<dbReference type="EMBL" id="SJOL01006347">
    <property type="protein sequence ID" value="TGZ68780.1"/>
    <property type="molecule type" value="Genomic_DNA"/>
</dbReference>
<comment type="caution">
    <text evidence="2">The sequence shown here is derived from an EMBL/GenBank/DDBJ whole genome shotgun (WGS) entry which is preliminary data.</text>
</comment>
<reference evidence="2 3" key="1">
    <citation type="journal article" date="2019" name="BMC Genomics">
        <title>New insights from Opisthorchis felineus genome: update on genomics of the epidemiologically important liver flukes.</title>
        <authorList>
            <person name="Ershov N.I."/>
            <person name="Mordvinov V.A."/>
            <person name="Prokhortchouk E.B."/>
            <person name="Pakharukova M.Y."/>
            <person name="Gunbin K.V."/>
            <person name="Ustyantsev K."/>
            <person name="Genaev M.A."/>
            <person name="Blinov A.G."/>
            <person name="Mazur A."/>
            <person name="Boulygina E."/>
            <person name="Tsygankova S."/>
            <person name="Khrameeva E."/>
            <person name="Chekanov N."/>
            <person name="Fan G."/>
            <person name="Xiao A."/>
            <person name="Zhang H."/>
            <person name="Xu X."/>
            <person name="Yang H."/>
            <person name="Solovyev V."/>
            <person name="Lee S.M."/>
            <person name="Liu X."/>
            <person name="Afonnikov D.A."/>
            <person name="Skryabin K.G."/>
        </authorList>
    </citation>
    <scope>NUCLEOTIDE SEQUENCE [LARGE SCALE GENOMIC DNA]</scope>
    <source>
        <strain evidence="2">AK-0245</strain>
        <tissue evidence="2">Whole organism</tissue>
    </source>
</reference>
<protein>
    <submittedName>
        <fullName evidence="2">Uncharacterized protein</fullName>
    </submittedName>
</protein>
<proteinExistence type="predicted"/>
<dbReference type="Proteomes" id="UP000308267">
    <property type="component" value="Unassembled WGS sequence"/>
</dbReference>
<evidence type="ECO:0000313" key="3">
    <source>
        <dbReference type="Proteomes" id="UP000308267"/>
    </source>
</evidence>
<name>A0A4S2LY01_OPIFE</name>
<sequence>MAQGKLKVKTKLPKGVKGGKSEASLKKHAIKPLRKGSHDIKPKKKKHQELHQMKKNMDKMIKKSVEQDAIMKVSNTEPRALQILK</sequence>
<dbReference type="Pfam" id="PF09495">
    <property type="entry name" value="DUF2462"/>
    <property type="match status" value="1"/>
</dbReference>
<keyword evidence="3" id="KW-1185">Reference proteome</keyword>
<feature type="compositionally biased region" description="Basic residues" evidence="1">
    <location>
        <begin position="26"/>
        <end position="47"/>
    </location>
</feature>
<gene>
    <name evidence="2" type="ORF">CRM22_004101</name>
</gene>
<feature type="compositionally biased region" description="Basic residues" evidence="1">
    <location>
        <begin position="1"/>
        <end position="14"/>
    </location>
</feature>
<dbReference type="AlphaFoldDB" id="A0A4S2LY01"/>
<organism evidence="2 3">
    <name type="scientific">Opisthorchis felineus</name>
    <dbReference type="NCBI Taxonomy" id="147828"/>
    <lineage>
        <taxon>Eukaryota</taxon>
        <taxon>Metazoa</taxon>
        <taxon>Spiralia</taxon>
        <taxon>Lophotrochozoa</taxon>
        <taxon>Platyhelminthes</taxon>
        <taxon>Trematoda</taxon>
        <taxon>Digenea</taxon>
        <taxon>Opisthorchiida</taxon>
        <taxon>Opisthorchiata</taxon>
        <taxon>Opisthorchiidae</taxon>
        <taxon>Opisthorchis</taxon>
    </lineage>
</organism>
<evidence type="ECO:0000256" key="1">
    <source>
        <dbReference type="SAM" id="MobiDB-lite"/>
    </source>
</evidence>
<evidence type="ECO:0000313" key="2">
    <source>
        <dbReference type="EMBL" id="TGZ68780.1"/>
    </source>
</evidence>
<dbReference type="InterPro" id="IPR019034">
    <property type="entry name" value="UPF0390"/>
</dbReference>
<accession>A0A4S2LY01</accession>